<keyword evidence="7 9" id="KW-0411">Iron-sulfur</keyword>
<evidence type="ECO:0000256" key="5">
    <source>
        <dbReference type="ARBA" id="ARBA00022840"/>
    </source>
</evidence>
<dbReference type="SUPFAM" id="SSF117916">
    <property type="entry name" value="Fe-S cluster assembly (FSCA) domain-like"/>
    <property type="match status" value="1"/>
</dbReference>
<dbReference type="InterPro" id="IPR019591">
    <property type="entry name" value="Mrp/NBP35_ATP-bd"/>
</dbReference>
<proteinExistence type="inferred from homology"/>
<dbReference type="InterPro" id="IPR033756">
    <property type="entry name" value="YlxH/NBP35"/>
</dbReference>
<comment type="subunit">
    <text evidence="9">Homodimer.</text>
</comment>
<keyword evidence="6 9" id="KW-0408">Iron</keyword>
<evidence type="ECO:0000256" key="2">
    <source>
        <dbReference type="ARBA" id="ARBA00008205"/>
    </source>
</evidence>
<evidence type="ECO:0000256" key="1">
    <source>
        <dbReference type="ARBA" id="ARBA00007352"/>
    </source>
</evidence>
<dbReference type="FunFam" id="3.40.50.300:FF:000418">
    <property type="entry name" value="Iron-sulfur cluster carrier protein"/>
    <property type="match status" value="1"/>
</dbReference>
<dbReference type="EMBL" id="CP098251">
    <property type="protein sequence ID" value="WAV91928.1"/>
    <property type="molecule type" value="Genomic_DNA"/>
</dbReference>
<protein>
    <recommendedName>
        <fullName evidence="9">Iron-sulfur cluster carrier protein</fullName>
    </recommendedName>
</protein>
<organism evidence="11">
    <name type="scientific">Oxalobacter aliiformigenes</name>
    <dbReference type="NCBI Taxonomy" id="2946593"/>
    <lineage>
        <taxon>Bacteria</taxon>
        <taxon>Pseudomonadati</taxon>
        <taxon>Pseudomonadota</taxon>
        <taxon>Betaproteobacteria</taxon>
        <taxon>Burkholderiales</taxon>
        <taxon>Oxalobacteraceae</taxon>
        <taxon>Oxalobacter</taxon>
    </lineage>
</organism>
<keyword evidence="5 9" id="KW-0067">ATP-binding</keyword>
<reference evidence="11" key="1">
    <citation type="journal article" date="2022" name="Front. Microbiol.">
        <title>New perspectives on an old grouping: The genomic and phenotypic variability of Oxalobacter formigenes and the implications for calcium oxalate stone prevention.</title>
        <authorList>
            <person name="Chmiel J.A."/>
            <person name="Carr C."/>
            <person name="Stuivenberg G.A."/>
            <person name="Venema R."/>
            <person name="Chanyi R.M."/>
            <person name="Al K.F."/>
            <person name="Giguere D."/>
            <person name="Say H."/>
            <person name="Akouris P.P."/>
            <person name="Dominguez Romero S.A."/>
            <person name="Kwong A."/>
            <person name="Tai V."/>
            <person name="Koval S.F."/>
            <person name="Razvi H."/>
            <person name="Bjazevic J."/>
            <person name="Burton J.P."/>
        </authorList>
    </citation>
    <scope>NUCLEOTIDE SEQUENCE</scope>
    <source>
        <strain evidence="11">OxK</strain>
    </source>
</reference>
<feature type="domain" description="MIP18 family-like" evidence="10">
    <location>
        <begin position="6"/>
        <end position="77"/>
    </location>
</feature>
<feature type="binding site" evidence="9">
    <location>
        <begin position="106"/>
        <end position="113"/>
    </location>
    <ligand>
        <name>ATP</name>
        <dbReference type="ChEBI" id="CHEBI:30616"/>
    </ligand>
</feature>
<dbReference type="InterPro" id="IPR034904">
    <property type="entry name" value="FSCA_dom_sf"/>
</dbReference>
<dbReference type="GO" id="GO:0005524">
    <property type="term" value="F:ATP binding"/>
    <property type="evidence" value="ECO:0007669"/>
    <property type="project" value="UniProtKB-UniRule"/>
</dbReference>
<evidence type="ECO:0000313" key="11">
    <source>
        <dbReference type="EMBL" id="WAV91928.1"/>
    </source>
</evidence>
<dbReference type="GO" id="GO:0046872">
    <property type="term" value="F:metal ion binding"/>
    <property type="evidence" value="ECO:0007669"/>
    <property type="project" value="UniProtKB-KW"/>
</dbReference>
<dbReference type="CDD" id="cd02037">
    <property type="entry name" value="Mrp_NBP35"/>
    <property type="match status" value="1"/>
</dbReference>
<keyword evidence="4 9" id="KW-0547">Nucleotide-binding</keyword>
<comment type="similarity">
    <text evidence="1">In the N-terminal section; belongs to the MIP18 family.</text>
</comment>
<dbReference type="InterPro" id="IPR027417">
    <property type="entry name" value="P-loop_NTPase"/>
</dbReference>
<name>A0A9E9LEU5_9BURK</name>
<dbReference type="InterPro" id="IPR002744">
    <property type="entry name" value="MIP18-like"/>
</dbReference>
<gene>
    <name evidence="11" type="primary">apbC</name>
    <name evidence="11" type="ORF">NB646_04150</name>
</gene>
<evidence type="ECO:0000256" key="3">
    <source>
        <dbReference type="ARBA" id="ARBA00022723"/>
    </source>
</evidence>
<accession>A0A9E9LEU5</accession>
<dbReference type="GO" id="GO:0140663">
    <property type="term" value="F:ATP-dependent FeS chaperone activity"/>
    <property type="evidence" value="ECO:0007669"/>
    <property type="project" value="InterPro"/>
</dbReference>
<dbReference type="PANTHER" id="PTHR42961:SF2">
    <property type="entry name" value="IRON-SULFUR PROTEIN NUBPL"/>
    <property type="match status" value="1"/>
</dbReference>
<dbReference type="RefSeq" id="WP_269316266.1">
    <property type="nucleotide sequence ID" value="NZ_CP098251.1"/>
</dbReference>
<dbReference type="AlphaFoldDB" id="A0A9E9LEU5"/>
<dbReference type="Gene3D" id="3.40.50.300">
    <property type="entry name" value="P-loop containing nucleotide triphosphate hydrolases"/>
    <property type="match status" value="1"/>
</dbReference>
<dbReference type="HAMAP" id="MF_02040">
    <property type="entry name" value="Mrp_NBP35"/>
    <property type="match status" value="1"/>
</dbReference>
<dbReference type="PROSITE" id="PS01215">
    <property type="entry name" value="MRP"/>
    <property type="match status" value="1"/>
</dbReference>
<dbReference type="SUPFAM" id="SSF52540">
    <property type="entry name" value="P-loop containing nucleoside triphosphate hydrolases"/>
    <property type="match status" value="1"/>
</dbReference>
<evidence type="ECO:0000256" key="8">
    <source>
        <dbReference type="ARBA" id="ARBA00024036"/>
    </source>
</evidence>
<dbReference type="Pfam" id="PF01883">
    <property type="entry name" value="FeS_assembly_P"/>
    <property type="match status" value="1"/>
</dbReference>
<dbReference type="Proteomes" id="UP001164819">
    <property type="component" value="Chromosome"/>
</dbReference>
<dbReference type="NCBIfam" id="NF008669">
    <property type="entry name" value="PRK11670.1"/>
    <property type="match status" value="1"/>
</dbReference>
<dbReference type="PANTHER" id="PTHR42961">
    <property type="entry name" value="IRON-SULFUR PROTEIN NUBPL"/>
    <property type="match status" value="1"/>
</dbReference>
<comment type="function">
    <text evidence="9">Binds and transfers iron-sulfur (Fe-S) clusters to target apoproteins. Can hydrolyze ATP.</text>
</comment>
<keyword evidence="9" id="KW-0378">Hydrolase</keyword>
<dbReference type="GO" id="GO:0016226">
    <property type="term" value="P:iron-sulfur cluster assembly"/>
    <property type="evidence" value="ECO:0007669"/>
    <property type="project" value="InterPro"/>
</dbReference>
<dbReference type="GO" id="GO:0016887">
    <property type="term" value="F:ATP hydrolysis activity"/>
    <property type="evidence" value="ECO:0007669"/>
    <property type="project" value="UniProtKB-UniRule"/>
</dbReference>
<comment type="similarity">
    <text evidence="8 9">Belongs to the Mrp/NBP35 ATP-binding proteins family.</text>
</comment>
<comment type="similarity">
    <text evidence="2">In the C-terminal section; belongs to the Mrp/NBP35 ATP-binding proteins family.</text>
</comment>
<dbReference type="GO" id="GO:0051539">
    <property type="term" value="F:4 iron, 4 sulfur cluster binding"/>
    <property type="evidence" value="ECO:0007669"/>
    <property type="project" value="TreeGrafter"/>
</dbReference>
<sequence length="361" mass="39089">MSITTEMIGKALSTVIDDNLKTDYVSAKWIKNIDIDGNDVSLTVELGYPAKSLHEFIRNRIATALKRVDGIGDVRVDLETRILTHAVQRGVKPLPGVKNIIAVSSGKGGVGKSTVTANVALALAGQGARVGILDADIYGPSQPTLMGISEKPKSSDGQHFDPVERYGLQLMSIGFMMDTVQPLAWRAPMVTQALMQLLQQTKWQDLDYLLIDMPPGTGDIQMTLSQKAPLTGAVVVTTPQDVAVLDARKGLMMFQKMNVDILGIVENMSSYVCSHCGQIEHIFGKDGGRLMCETYGVDSLGNVPLDITVRERTDEGKPVVVAEPDGLVGRVFRDIAWQIAARVALKPKDMTGMFPPVTVQS</sequence>
<dbReference type="Pfam" id="PF10609">
    <property type="entry name" value="ParA"/>
    <property type="match status" value="1"/>
</dbReference>
<evidence type="ECO:0000259" key="10">
    <source>
        <dbReference type="Pfam" id="PF01883"/>
    </source>
</evidence>
<evidence type="ECO:0000256" key="9">
    <source>
        <dbReference type="HAMAP-Rule" id="MF_02040"/>
    </source>
</evidence>
<dbReference type="InterPro" id="IPR044304">
    <property type="entry name" value="NUBPL-like"/>
</dbReference>
<keyword evidence="3 9" id="KW-0479">Metal-binding</keyword>
<evidence type="ECO:0000256" key="6">
    <source>
        <dbReference type="ARBA" id="ARBA00023004"/>
    </source>
</evidence>
<dbReference type="Gene3D" id="3.30.300.130">
    <property type="entry name" value="Fe-S cluster assembly (FSCA)"/>
    <property type="match status" value="1"/>
</dbReference>
<evidence type="ECO:0000256" key="7">
    <source>
        <dbReference type="ARBA" id="ARBA00023014"/>
    </source>
</evidence>
<evidence type="ECO:0000256" key="4">
    <source>
        <dbReference type="ARBA" id="ARBA00022741"/>
    </source>
</evidence>
<dbReference type="InterPro" id="IPR000808">
    <property type="entry name" value="Mrp-like_CS"/>
</dbReference>